<reference evidence="2 3" key="1">
    <citation type="journal article" date="2019" name="Int. J. Syst. Evol. Microbiol.">
        <title>The Global Catalogue of Microorganisms (GCM) 10K type strain sequencing project: providing services to taxonomists for standard genome sequencing and annotation.</title>
        <authorList>
            <consortium name="The Broad Institute Genomics Platform"/>
            <consortium name="The Broad Institute Genome Sequencing Center for Infectious Disease"/>
            <person name="Wu L."/>
            <person name="Ma J."/>
        </authorList>
    </citation>
    <scope>NUCLEOTIDE SEQUENCE [LARGE SCALE GENOMIC DNA]</scope>
    <source>
        <strain evidence="2 3">JCM 15089</strain>
    </source>
</reference>
<dbReference type="EMBL" id="BAAADD010000002">
    <property type="protein sequence ID" value="GAA0561646.1"/>
    <property type="molecule type" value="Genomic_DNA"/>
</dbReference>
<protein>
    <submittedName>
        <fullName evidence="2">Uncharacterized protein</fullName>
    </submittedName>
</protein>
<gene>
    <name evidence="2" type="ORF">GCM10008942_07590</name>
</gene>
<feature type="transmembrane region" description="Helical" evidence="1">
    <location>
        <begin position="37"/>
        <end position="57"/>
    </location>
</feature>
<dbReference type="RefSeq" id="WP_166932155.1">
    <property type="nucleotide sequence ID" value="NZ_BAAADD010000002.1"/>
</dbReference>
<name>A0ABN1E8Z0_9PROT</name>
<proteinExistence type="predicted"/>
<evidence type="ECO:0000313" key="2">
    <source>
        <dbReference type="EMBL" id="GAA0561646.1"/>
    </source>
</evidence>
<accession>A0ABN1E8Z0</accession>
<keyword evidence="1" id="KW-1133">Transmembrane helix</keyword>
<organism evidence="2 3">
    <name type="scientific">Rhizomicrobium electricum</name>
    <dbReference type="NCBI Taxonomy" id="480070"/>
    <lineage>
        <taxon>Bacteria</taxon>
        <taxon>Pseudomonadati</taxon>
        <taxon>Pseudomonadota</taxon>
        <taxon>Alphaproteobacteria</taxon>
        <taxon>Micropepsales</taxon>
        <taxon>Micropepsaceae</taxon>
        <taxon>Rhizomicrobium</taxon>
    </lineage>
</organism>
<comment type="caution">
    <text evidence="2">The sequence shown here is derived from an EMBL/GenBank/DDBJ whole genome shotgun (WGS) entry which is preliminary data.</text>
</comment>
<keyword evidence="1" id="KW-0812">Transmembrane</keyword>
<evidence type="ECO:0000313" key="3">
    <source>
        <dbReference type="Proteomes" id="UP001499951"/>
    </source>
</evidence>
<dbReference type="Proteomes" id="UP001499951">
    <property type="component" value="Unassembled WGS sequence"/>
</dbReference>
<evidence type="ECO:0000256" key="1">
    <source>
        <dbReference type="SAM" id="Phobius"/>
    </source>
</evidence>
<keyword evidence="3" id="KW-1185">Reference proteome</keyword>
<feature type="transmembrane region" description="Helical" evidence="1">
    <location>
        <begin position="5"/>
        <end position="25"/>
    </location>
</feature>
<sequence>MIATCLLKVGVGVGVLNFLAILLHTEMWGEATVNTHWYGISLIATFPVGLFCAWELCNRLAIAKWMRE</sequence>
<keyword evidence="1" id="KW-0472">Membrane</keyword>